<organism evidence="9 10">
    <name type="scientific">Eiseniibacteriota bacterium</name>
    <dbReference type="NCBI Taxonomy" id="2212470"/>
    <lineage>
        <taxon>Bacteria</taxon>
        <taxon>Candidatus Eiseniibacteriota</taxon>
    </lineage>
</organism>
<reference evidence="9" key="2">
    <citation type="journal article" date="2021" name="Microbiome">
        <title>Successional dynamics and alternative stable states in a saline activated sludge microbial community over 9 years.</title>
        <authorList>
            <person name="Wang Y."/>
            <person name="Ye J."/>
            <person name="Ju F."/>
            <person name="Liu L."/>
            <person name="Boyd J.A."/>
            <person name="Deng Y."/>
            <person name="Parks D.H."/>
            <person name="Jiang X."/>
            <person name="Yin X."/>
            <person name="Woodcroft B.J."/>
            <person name="Tyson G.W."/>
            <person name="Hugenholtz P."/>
            <person name="Polz M.F."/>
            <person name="Zhang T."/>
        </authorList>
    </citation>
    <scope>NUCLEOTIDE SEQUENCE</scope>
    <source>
        <strain evidence="9">HKST-UBA01</strain>
    </source>
</reference>
<evidence type="ECO:0000313" key="10">
    <source>
        <dbReference type="Proteomes" id="UP000697710"/>
    </source>
</evidence>
<dbReference type="InterPro" id="IPR050445">
    <property type="entry name" value="Bact_polysacc_biosynth/exp"/>
</dbReference>
<feature type="transmembrane region" description="Helical" evidence="7">
    <location>
        <begin position="40"/>
        <end position="58"/>
    </location>
</feature>
<reference evidence="9" key="1">
    <citation type="submission" date="2020-04" db="EMBL/GenBank/DDBJ databases">
        <authorList>
            <person name="Zhang T."/>
        </authorList>
    </citation>
    <scope>NUCLEOTIDE SEQUENCE</scope>
    <source>
        <strain evidence="9">HKST-UBA01</strain>
    </source>
</reference>
<evidence type="ECO:0000256" key="3">
    <source>
        <dbReference type="ARBA" id="ARBA00022692"/>
    </source>
</evidence>
<dbReference type="AlphaFoldDB" id="A0A956RQT1"/>
<keyword evidence="4 7" id="KW-1133">Transmembrane helix</keyword>
<feature type="domain" description="Polysaccharide chain length determinant N-terminal" evidence="8">
    <location>
        <begin position="25"/>
        <end position="108"/>
    </location>
</feature>
<dbReference type="EMBL" id="JAGQHR010000260">
    <property type="protein sequence ID" value="MCA9727919.1"/>
    <property type="molecule type" value="Genomic_DNA"/>
</dbReference>
<dbReference type="Proteomes" id="UP000697710">
    <property type="component" value="Unassembled WGS sequence"/>
</dbReference>
<proteinExistence type="predicted"/>
<sequence>MNEQYHNGENGHANGSNGHVEEAREVSLRDVLAVVFRRKGIILGVVLAAVATVVLLNLTSPVEYQSSSTIRVNRGEPESAFNSRMRVLTWEEELNSEIQTITSQQVLQLAQEQIDQSGKTDAKGLPIRIDRTGVSATVPGKSSVVMVTCRNTDKKAAQETCRAVTQAYTDFRLRVRSVPEVEEFFRQQIESLREQLDEWEQERANFMNEESVVRIQDERLNLLAIRQSAEVDLNRVRAEIAELQAKVEVLHRRRLLEGDELDLYAFTDGVTNDHEVLFRLRTELVQERAKLYEAESQYTDEHPEVQALRTQVSLIEADLRGEMERYIRHMESRVEVEKAREEALLKTVRYGDAELATLPDKEARLASYDRVLDQLKANYTALVDKQIQARIERTGTSDWNVLILQPATAGQPIRVNDYVRMALIPVLSLLVGLALAFVIDGLDHTLKDSSEVESHLRLPVLGSIGKIR</sequence>
<evidence type="ECO:0000313" key="9">
    <source>
        <dbReference type="EMBL" id="MCA9727919.1"/>
    </source>
</evidence>
<evidence type="ECO:0000256" key="1">
    <source>
        <dbReference type="ARBA" id="ARBA00004651"/>
    </source>
</evidence>
<dbReference type="GO" id="GO:0005886">
    <property type="term" value="C:plasma membrane"/>
    <property type="evidence" value="ECO:0007669"/>
    <property type="project" value="UniProtKB-SubCell"/>
</dbReference>
<accession>A0A956RQT1</accession>
<evidence type="ECO:0000259" key="8">
    <source>
        <dbReference type="Pfam" id="PF02706"/>
    </source>
</evidence>
<comment type="subcellular location">
    <subcellularLocation>
        <location evidence="1">Cell membrane</location>
        <topology evidence="1">Multi-pass membrane protein</topology>
    </subcellularLocation>
</comment>
<evidence type="ECO:0000256" key="7">
    <source>
        <dbReference type="SAM" id="Phobius"/>
    </source>
</evidence>
<keyword evidence="3 7" id="KW-0812">Transmembrane</keyword>
<dbReference type="PANTHER" id="PTHR32309">
    <property type="entry name" value="TYROSINE-PROTEIN KINASE"/>
    <property type="match status" value="1"/>
</dbReference>
<protein>
    <recommendedName>
        <fullName evidence="8">Polysaccharide chain length determinant N-terminal domain-containing protein</fullName>
    </recommendedName>
</protein>
<name>A0A956RQT1_UNCEI</name>
<evidence type="ECO:0000256" key="6">
    <source>
        <dbReference type="SAM" id="Coils"/>
    </source>
</evidence>
<comment type="caution">
    <text evidence="9">The sequence shown here is derived from an EMBL/GenBank/DDBJ whole genome shotgun (WGS) entry which is preliminary data.</text>
</comment>
<keyword evidence="6" id="KW-0175">Coiled coil</keyword>
<evidence type="ECO:0000256" key="5">
    <source>
        <dbReference type="ARBA" id="ARBA00023136"/>
    </source>
</evidence>
<keyword evidence="5 7" id="KW-0472">Membrane</keyword>
<keyword evidence="2" id="KW-1003">Cell membrane</keyword>
<gene>
    <name evidence="9" type="ORF">KC729_09575</name>
</gene>
<dbReference type="Pfam" id="PF02706">
    <property type="entry name" value="Wzz"/>
    <property type="match status" value="1"/>
</dbReference>
<evidence type="ECO:0000256" key="2">
    <source>
        <dbReference type="ARBA" id="ARBA00022475"/>
    </source>
</evidence>
<feature type="coiled-coil region" evidence="6">
    <location>
        <begin position="182"/>
        <end position="253"/>
    </location>
</feature>
<dbReference type="PANTHER" id="PTHR32309:SF31">
    <property type="entry name" value="CAPSULAR EXOPOLYSACCHARIDE FAMILY"/>
    <property type="match status" value="1"/>
</dbReference>
<dbReference type="InterPro" id="IPR003856">
    <property type="entry name" value="LPS_length_determ_N"/>
</dbReference>
<evidence type="ECO:0000256" key="4">
    <source>
        <dbReference type="ARBA" id="ARBA00022989"/>
    </source>
</evidence>